<dbReference type="OrthoDB" id="6513616at2759"/>
<evidence type="ECO:0000256" key="1">
    <source>
        <dbReference type="SAM" id="MobiDB-lite"/>
    </source>
</evidence>
<feature type="compositionally biased region" description="Low complexity" evidence="1">
    <location>
        <begin position="160"/>
        <end position="172"/>
    </location>
</feature>
<keyword evidence="2" id="KW-1185">Reference proteome</keyword>
<dbReference type="KEGG" id="tpal:117653840"/>
<name>A0A6P9AJN1_THRPL</name>
<protein>
    <submittedName>
        <fullName evidence="3 4">Uncharacterized protein LOC117653840</fullName>
    </submittedName>
</protein>
<gene>
    <name evidence="3 4" type="primary">LOC117653840</name>
</gene>
<dbReference type="RefSeq" id="XP_034255680.1">
    <property type="nucleotide sequence ID" value="XM_034399789.1"/>
</dbReference>
<dbReference type="AlphaFoldDB" id="A0A6P9AJN1"/>
<feature type="compositionally biased region" description="Low complexity" evidence="1">
    <location>
        <begin position="128"/>
        <end position="145"/>
    </location>
</feature>
<evidence type="ECO:0000313" key="4">
    <source>
        <dbReference type="RefSeq" id="XP_034255681.1"/>
    </source>
</evidence>
<evidence type="ECO:0000313" key="2">
    <source>
        <dbReference type="Proteomes" id="UP000515158"/>
    </source>
</evidence>
<dbReference type="Proteomes" id="UP000515158">
    <property type="component" value="Unplaced"/>
</dbReference>
<sequence>MDARRLPNQELDISPEETKWVKDCISSKTYTHVVPMALGSLIAMKFASMKGYHLGMLARAGVVCSSLVLGRLASIPSCLDAAEAQFPDGTIVAARRGNREQRQPREVAFAPDSPEQMPITDYNASKVPQSSPQQSSQFAPSASQQTYDDLRRRNRDQYTSRRTAPAAPSPADASRELYPPPQSQRPDDAPYDSQYSPPISSSYSDPPSPYAESTPLISSIQSDDDVPSKVRRRKRVNIYGDEIED</sequence>
<proteinExistence type="predicted"/>
<evidence type="ECO:0000313" key="3">
    <source>
        <dbReference type="RefSeq" id="XP_034255680.1"/>
    </source>
</evidence>
<feature type="compositionally biased region" description="Basic and acidic residues" evidence="1">
    <location>
        <begin position="148"/>
        <end position="159"/>
    </location>
</feature>
<accession>A0A6P9AJN1</accession>
<feature type="region of interest" description="Disordered" evidence="1">
    <location>
        <begin position="95"/>
        <end position="232"/>
    </location>
</feature>
<dbReference type="GeneID" id="117653840"/>
<organism evidence="4">
    <name type="scientific">Thrips palmi</name>
    <name type="common">Melon thrips</name>
    <dbReference type="NCBI Taxonomy" id="161013"/>
    <lineage>
        <taxon>Eukaryota</taxon>
        <taxon>Metazoa</taxon>
        <taxon>Ecdysozoa</taxon>
        <taxon>Arthropoda</taxon>
        <taxon>Hexapoda</taxon>
        <taxon>Insecta</taxon>
        <taxon>Pterygota</taxon>
        <taxon>Neoptera</taxon>
        <taxon>Paraneoptera</taxon>
        <taxon>Thysanoptera</taxon>
        <taxon>Terebrantia</taxon>
        <taxon>Thripoidea</taxon>
        <taxon>Thripidae</taxon>
        <taxon>Thrips</taxon>
    </lineage>
</organism>
<feature type="compositionally biased region" description="Low complexity" evidence="1">
    <location>
        <begin position="191"/>
        <end position="205"/>
    </location>
</feature>
<dbReference type="RefSeq" id="XP_034255681.1">
    <property type="nucleotide sequence ID" value="XM_034399790.1"/>
</dbReference>
<reference evidence="3 4" key="1">
    <citation type="submission" date="2025-04" db="UniProtKB">
        <authorList>
            <consortium name="RefSeq"/>
        </authorList>
    </citation>
    <scope>IDENTIFICATION</scope>
    <source>
        <tissue evidence="3 4">Total insect</tissue>
    </source>
</reference>